<sequence>MSQQKYNKLAGKHVLIIGGTSGIGYCVAEASLESGASVIISSSSSSRVSSTISKLEASYPGSKVTGYSCDLSKPSLEQDIEQLFKSVGKVDHIVFTAGDKLAAMPVQETTLEKIHAAGQIRFAAPLLVAKVGSRYMEKGPNSSIVLTTGSVAEHPIPNWSVVAGYGAALHGMTRNLAIDLKPIRVNLVSPGGLKTELWKDMSSEEQEKMYKDWAERNPTGRAGTPEEVAEAYLYLLKDSNVTGRVVHSDSGALLV</sequence>
<dbReference type="InterPro" id="IPR057571">
    <property type="entry name" value="SDR_PhqE-like"/>
</dbReference>
<accession>A0A9P6SMH8</accession>
<keyword evidence="3" id="KW-0560">Oxidoreductase</keyword>
<dbReference type="Gene3D" id="3.40.50.720">
    <property type="entry name" value="NAD(P)-binding Rossmann-like Domain"/>
    <property type="match status" value="1"/>
</dbReference>
<dbReference type="GO" id="GO:0016491">
    <property type="term" value="F:oxidoreductase activity"/>
    <property type="evidence" value="ECO:0007669"/>
    <property type="project" value="UniProtKB-KW"/>
</dbReference>
<evidence type="ECO:0000256" key="3">
    <source>
        <dbReference type="ARBA" id="ARBA00023002"/>
    </source>
</evidence>
<protein>
    <submittedName>
        <fullName evidence="4">Core atranone cluster (CAC) 9</fullName>
    </submittedName>
</protein>
<dbReference type="PANTHER" id="PTHR43477">
    <property type="entry name" value="DIHYDROANTICAPSIN 7-DEHYDROGENASE"/>
    <property type="match status" value="1"/>
</dbReference>
<evidence type="ECO:0000256" key="2">
    <source>
        <dbReference type="ARBA" id="ARBA00022857"/>
    </source>
</evidence>
<organism evidence="4 5">
    <name type="scientific">Hyphodiscus hymeniophilus</name>
    <dbReference type="NCBI Taxonomy" id="353542"/>
    <lineage>
        <taxon>Eukaryota</taxon>
        <taxon>Fungi</taxon>
        <taxon>Dikarya</taxon>
        <taxon>Ascomycota</taxon>
        <taxon>Pezizomycotina</taxon>
        <taxon>Leotiomycetes</taxon>
        <taxon>Helotiales</taxon>
        <taxon>Hyphodiscaceae</taxon>
        <taxon>Hyphodiscus</taxon>
    </lineage>
</organism>
<keyword evidence="5" id="KW-1185">Reference proteome</keyword>
<reference evidence="4" key="1">
    <citation type="submission" date="2019-07" db="EMBL/GenBank/DDBJ databases">
        <title>Hyphodiscus hymeniophilus genome sequencing and assembly.</title>
        <authorList>
            <person name="Kramer G."/>
            <person name="Nodwell J."/>
        </authorList>
    </citation>
    <scope>NUCLEOTIDE SEQUENCE</scope>
    <source>
        <strain evidence="4">ATCC 34498</strain>
    </source>
</reference>
<dbReference type="InterPro" id="IPR002347">
    <property type="entry name" value="SDR_fam"/>
</dbReference>
<dbReference type="CDD" id="cd05233">
    <property type="entry name" value="SDR_c"/>
    <property type="match status" value="1"/>
</dbReference>
<evidence type="ECO:0000256" key="1">
    <source>
        <dbReference type="ARBA" id="ARBA00006484"/>
    </source>
</evidence>
<evidence type="ECO:0000313" key="5">
    <source>
        <dbReference type="Proteomes" id="UP000785200"/>
    </source>
</evidence>
<dbReference type="Pfam" id="PF23441">
    <property type="entry name" value="SDR"/>
    <property type="match status" value="1"/>
</dbReference>
<dbReference type="OrthoDB" id="294295at2759"/>
<dbReference type="PANTHER" id="PTHR43477:SF1">
    <property type="entry name" value="DIHYDROANTICAPSIN 7-DEHYDROGENASE"/>
    <property type="match status" value="1"/>
</dbReference>
<comment type="similarity">
    <text evidence="1">Belongs to the short-chain dehydrogenases/reductases (SDR) family.</text>
</comment>
<dbReference type="AlphaFoldDB" id="A0A9P6SMH8"/>
<name>A0A9P6SMH8_9HELO</name>
<dbReference type="PRINTS" id="PR00081">
    <property type="entry name" value="GDHRDH"/>
</dbReference>
<dbReference type="InterPro" id="IPR036291">
    <property type="entry name" value="NAD(P)-bd_dom_sf"/>
</dbReference>
<proteinExistence type="inferred from homology"/>
<dbReference type="InterPro" id="IPR051122">
    <property type="entry name" value="SDR_DHRS6-like"/>
</dbReference>
<dbReference type="Proteomes" id="UP000785200">
    <property type="component" value="Unassembled WGS sequence"/>
</dbReference>
<gene>
    <name evidence="4" type="ORF">D0Z07_9180</name>
</gene>
<keyword evidence="2" id="KW-0521">NADP</keyword>
<dbReference type="EMBL" id="VNKQ01000020">
    <property type="protein sequence ID" value="KAG0645130.1"/>
    <property type="molecule type" value="Genomic_DNA"/>
</dbReference>
<comment type="caution">
    <text evidence="4">The sequence shown here is derived from an EMBL/GenBank/DDBJ whole genome shotgun (WGS) entry which is preliminary data.</text>
</comment>
<evidence type="ECO:0000313" key="4">
    <source>
        <dbReference type="EMBL" id="KAG0645130.1"/>
    </source>
</evidence>
<dbReference type="SUPFAM" id="SSF51735">
    <property type="entry name" value="NAD(P)-binding Rossmann-fold domains"/>
    <property type="match status" value="1"/>
</dbReference>